<dbReference type="SMART" id="SM00733">
    <property type="entry name" value="Mterf"/>
    <property type="match status" value="3"/>
</dbReference>
<dbReference type="GO" id="GO:0003676">
    <property type="term" value="F:nucleic acid binding"/>
    <property type="evidence" value="ECO:0007669"/>
    <property type="project" value="InterPro"/>
</dbReference>
<dbReference type="STRING" id="451379.A0A0N5AHU1"/>
<keyword evidence="3" id="KW-1185">Reference proteome</keyword>
<reference evidence="4" key="1">
    <citation type="submission" date="2017-02" db="UniProtKB">
        <authorList>
            <consortium name="WormBaseParasite"/>
        </authorList>
    </citation>
    <scope>IDENTIFICATION</scope>
</reference>
<evidence type="ECO:0000256" key="1">
    <source>
        <dbReference type="ARBA" id="ARBA00007692"/>
    </source>
</evidence>
<sequence>LFFGNFYSTKVTFKNKINANSSCDEIEDFAERLVKACRPNESPENLNIKQKIVVCNTCNTLAFSHESDLKNKESDEFKSQHVNRFRKIIYNEGELDHSDLSLPPTRSNPHPFDPSLNPDLLPPTHSRSLAQYVNHLPVLQNLVKLGVSLFKIEKTSAIGKELVKLNWETDVLPKLAWLISLDVPVTKLGDYLTRNPFFLLQNFDDMKARVNYLRSKRFTKSQIAKIIIAFRYWLNFDVRVIDGRLGWIQKSFKLSGNEVRKLVVLEPRILAFGVAPIQVFCCSLIFCLHCRFVVHAIIEIFILDASQVASSYIYAHFVMGLSNSQIAAYPLIIRCPITYLERRHEFLVRMKRNKYIPGTDDYVPLDAFLHPSDKYFATKVRKVRVSNSSL</sequence>
<name>A0A0N5AHU1_9BILA</name>
<proteinExistence type="inferred from homology"/>
<organism evidence="3 4">
    <name type="scientific">Syphacia muris</name>
    <dbReference type="NCBI Taxonomy" id="451379"/>
    <lineage>
        <taxon>Eukaryota</taxon>
        <taxon>Metazoa</taxon>
        <taxon>Ecdysozoa</taxon>
        <taxon>Nematoda</taxon>
        <taxon>Chromadorea</taxon>
        <taxon>Rhabditida</taxon>
        <taxon>Spirurina</taxon>
        <taxon>Oxyuridomorpha</taxon>
        <taxon>Oxyuroidea</taxon>
        <taxon>Oxyuridae</taxon>
        <taxon>Syphacia</taxon>
    </lineage>
</organism>
<dbReference type="WBParaSite" id="SMUV_0000395501-mRNA-1">
    <property type="protein sequence ID" value="SMUV_0000395501-mRNA-1"/>
    <property type="gene ID" value="SMUV_0000395501"/>
</dbReference>
<evidence type="ECO:0000313" key="4">
    <source>
        <dbReference type="WBParaSite" id="SMUV_0000395501-mRNA-1"/>
    </source>
</evidence>
<keyword evidence="2" id="KW-0809">Transit peptide</keyword>
<dbReference type="InterPro" id="IPR003690">
    <property type="entry name" value="MTERF"/>
</dbReference>
<protein>
    <submittedName>
        <fullName evidence="4">Transcription termination factor 3, mitochondrial</fullName>
    </submittedName>
</protein>
<dbReference type="Proteomes" id="UP000046393">
    <property type="component" value="Unplaced"/>
</dbReference>
<evidence type="ECO:0000256" key="2">
    <source>
        <dbReference type="ARBA" id="ARBA00022946"/>
    </source>
</evidence>
<evidence type="ECO:0000313" key="3">
    <source>
        <dbReference type="Proteomes" id="UP000046393"/>
    </source>
</evidence>
<dbReference type="AlphaFoldDB" id="A0A0N5AHU1"/>
<comment type="similarity">
    <text evidence="1">Belongs to the mTERF family.</text>
</comment>
<accession>A0A0N5AHU1</accession>
<dbReference type="InterPro" id="IPR038538">
    <property type="entry name" value="MTERF_sf"/>
</dbReference>
<dbReference type="Gene3D" id="1.25.70.10">
    <property type="entry name" value="Transcription termination factor 3, mitochondrial"/>
    <property type="match status" value="1"/>
</dbReference>